<feature type="domain" description="HTH cro/C1-type" evidence="1">
    <location>
        <begin position="1"/>
        <end position="31"/>
    </location>
</feature>
<name>A0ABY4B3H4_9BACT</name>
<keyword evidence="3" id="KW-1185">Reference proteome</keyword>
<protein>
    <submittedName>
        <fullName evidence="2">Helix-turn-helix domain-containing protein</fullName>
    </submittedName>
</protein>
<dbReference type="SUPFAM" id="SSF47413">
    <property type="entry name" value="lambda repressor-like DNA-binding domains"/>
    <property type="match status" value="1"/>
</dbReference>
<dbReference type="Pfam" id="PF01381">
    <property type="entry name" value="HTH_3"/>
    <property type="match status" value="1"/>
</dbReference>
<dbReference type="InterPro" id="IPR001387">
    <property type="entry name" value="Cro/C1-type_HTH"/>
</dbReference>
<gene>
    <name evidence="2" type="ORF">MTP16_20025</name>
</gene>
<sequence length="182" mass="19668">MRTHFGLSQADLAQYLGIDRSLLTHIEADRRPLPMVATWRMLPLLSLMPPPHGSAPADLPPDPAESTAKTLDGLQSRLEVCRTEAQKLALALAQQLPRLQAARHRRALPARLAVLPPRAPLPSLPDEPSMPNLAWAGRMAEDATSDLAKFGVQTRALLEARLAGLQAEIAHLEAALNASKPA</sequence>
<organism evidence="2 3">
    <name type="scientific">Hymenobacter monticola</name>
    <dbReference type="NCBI Taxonomy" id="1705399"/>
    <lineage>
        <taxon>Bacteria</taxon>
        <taxon>Pseudomonadati</taxon>
        <taxon>Bacteroidota</taxon>
        <taxon>Cytophagia</taxon>
        <taxon>Cytophagales</taxon>
        <taxon>Hymenobacteraceae</taxon>
        <taxon>Hymenobacter</taxon>
    </lineage>
</organism>
<dbReference type="InterPro" id="IPR010982">
    <property type="entry name" value="Lambda_DNA-bd_dom_sf"/>
</dbReference>
<reference evidence="2 3" key="1">
    <citation type="submission" date="2022-03" db="EMBL/GenBank/DDBJ databases">
        <title>Hymenobactersp. isolated from the air.</title>
        <authorList>
            <person name="Won M."/>
            <person name="Kwon S.-W."/>
        </authorList>
    </citation>
    <scope>NUCLEOTIDE SEQUENCE [LARGE SCALE GENOMIC DNA]</scope>
    <source>
        <strain evidence="2 3">KACC 22596</strain>
    </source>
</reference>
<accession>A0ABY4B3H4</accession>
<dbReference type="PROSITE" id="PS50943">
    <property type="entry name" value="HTH_CROC1"/>
    <property type="match status" value="1"/>
</dbReference>
<evidence type="ECO:0000259" key="1">
    <source>
        <dbReference type="PROSITE" id="PS50943"/>
    </source>
</evidence>
<evidence type="ECO:0000313" key="2">
    <source>
        <dbReference type="EMBL" id="UOE33399.1"/>
    </source>
</evidence>
<dbReference type="EMBL" id="CP094534">
    <property type="protein sequence ID" value="UOE33399.1"/>
    <property type="molecule type" value="Genomic_DNA"/>
</dbReference>
<dbReference type="RefSeq" id="WP_243513121.1">
    <property type="nucleotide sequence ID" value="NZ_CP094534.1"/>
</dbReference>
<proteinExistence type="predicted"/>
<dbReference type="Proteomes" id="UP000831390">
    <property type="component" value="Chromosome"/>
</dbReference>
<evidence type="ECO:0000313" key="3">
    <source>
        <dbReference type="Proteomes" id="UP000831390"/>
    </source>
</evidence>
<dbReference type="CDD" id="cd00093">
    <property type="entry name" value="HTH_XRE"/>
    <property type="match status" value="1"/>
</dbReference>